<protein>
    <submittedName>
        <fullName evidence="2">NAD(P)-binding protein</fullName>
    </submittedName>
</protein>
<organism evidence="2 3">
    <name type="scientific">Gymnopus androsaceus JB14</name>
    <dbReference type="NCBI Taxonomy" id="1447944"/>
    <lineage>
        <taxon>Eukaryota</taxon>
        <taxon>Fungi</taxon>
        <taxon>Dikarya</taxon>
        <taxon>Basidiomycota</taxon>
        <taxon>Agaricomycotina</taxon>
        <taxon>Agaricomycetes</taxon>
        <taxon>Agaricomycetidae</taxon>
        <taxon>Agaricales</taxon>
        <taxon>Marasmiineae</taxon>
        <taxon>Omphalotaceae</taxon>
        <taxon>Gymnopus</taxon>
    </lineage>
</organism>
<dbReference type="PANTHER" id="PTHR43162">
    <property type="match status" value="1"/>
</dbReference>
<dbReference type="SUPFAM" id="SSF51735">
    <property type="entry name" value="NAD(P)-binding Rossmann-fold domains"/>
    <property type="match status" value="1"/>
</dbReference>
<dbReference type="InterPro" id="IPR008030">
    <property type="entry name" value="NmrA-like"/>
</dbReference>
<evidence type="ECO:0000259" key="1">
    <source>
        <dbReference type="Pfam" id="PF05368"/>
    </source>
</evidence>
<dbReference type="Gene3D" id="3.40.50.720">
    <property type="entry name" value="NAD(P)-binding Rossmann-like Domain"/>
    <property type="match status" value="1"/>
</dbReference>
<dbReference type="EMBL" id="ML769396">
    <property type="protein sequence ID" value="KAE9407404.1"/>
    <property type="molecule type" value="Genomic_DNA"/>
</dbReference>
<reference evidence="2" key="1">
    <citation type="journal article" date="2019" name="Environ. Microbiol.">
        <title>Fungal ecological strategies reflected in gene transcription - a case study of two litter decomposers.</title>
        <authorList>
            <person name="Barbi F."/>
            <person name="Kohler A."/>
            <person name="Barry K."/>
            <person name="Baskaran P."/>
            <person name="Daum C."/>
            <person name="Fauchery L."/>
            <person name="Ihrmark K."/>
            <person name="Kuo A."/>
            <person name="LaButti K."/>
            <person name="Lipzen A."/>
            <person name="Morin E."/>
            <person name="Grigoriev I.V."/>
            <person name="Henrissat B."/>
            <person name="Lindahl B."/>
            <person name="Martin F."/>
        </authorList>
    </citation>
    <scope>NUCLEOTIDE SEQUENCE</scope>
    <source>
        <strain evidence="2">JB14</strain>
    </source>
</reference>
<accession>A0A6A4IF28</accession>
<dbReference type="Pfam" id="PF05368">
    <property type="entry name" value="NmrA"/>
    <property type="match status" value="1"/>
</dbReference>
<dbReference type="OrthoDB" id="419598at2759"/>
<name>A0A6A4IF28_9AGAR</name>
<dbReference type="InterPro" id="IPR051604">
    <property type="entry name" value="Ergot_Alk_Oxidoreductase"/>
</dbReference>
<gene>
    <name evidence="2" type="ORF">BT96DRAFT_850743</name>
</gene>
<keyword evidence="3" id="KW-1185">Reference proteome</keyword>
<dbReference type="InterPro" id="IPR036291">
    <property type="entry name" value="NAD(P)-bd_dom_sf"/>
</dbReference>
<evidence type="ECO:0000313" key="2">
    <source>
        <dbReference type="EMBL" id="KAE9407404.1"/>
    </source>
</evidence>
<feature type="domain" description="NmrA-like" evidence="1">
    <location>
        <begin position="126"/>
        <end position="255"/>
    </location>
</feature>
<dbReference type="PANTHER" id="PTHR43162:SF1">
    <property type="entry name" value="PRESTALK A DIFFERENTIATION PROTEIN A"/>
    <property type="match status" value="1"/>
</dbReference>
<dbReference type="Proteomes" id="UP000799118">
    <property type="component" value="Unassembled WGS sequence"/>
</dbReference>
<proteinExistence type="predicted"/>
<sequence>MSSGQENATVLLIGGTGKVSSRIARFLSATSTSHRYHISLSFRILAFHSTEYLWCQVRVERCHNLLQPIHRSKSPIRSLFSSLLHFSMLCLQPNSSCPWLSIRDLSISSSLEEVSCIAVTVLYITQISNHIKETSLEYTILRSTWFMENFSEMIHVRDMIRDENLILSATGDGKIPWISVDDVAEVAAMALVDGSGKFAGRELLLLGPERFSYDEVARLIGGRVGREIRHVKISEEELASGMVEGGMEKGFAAMLAELDGAVRRGEEESEGDLEGAIGRKGKTVQCYLRSIADGIW</sequence>
<evidence type="ECO:0000313" key="3">
    <source>
        <dbReference type="Proteomes" id="UP000799118"/>
    </source>
</evidence>
<dbReference type="AlphaFoldDB" id="A0A6A4IF28"/>